<evidence type="ECO:0000313" key="8">
    <source>
        <dbReference type="RefSeq" id="XP_046592597.1"/>
    </source>
</evidence>
<reference evidence="7 8" key="1">
    <citation type="submission" date="2025-05" db="UniProtKB">
        <authorList>
            <consortium name="RefSeq"/>
        </authorList>
    </citation>
    <scope>IDENTIFICATION</scope>
    <source>
        <tissue evidence="7 8">Thorax and Abdomen</tissue>
    </source>
</reference>
<evidence type="ECO:0000256" key="5">
    <source>
        <dbReference type="SAM" id="Phobius"/>
    </source>
</evidence>
<keyword evidence="4 5" id="KW-0472">Membrane</keyword>
<dbReference type="SUPFAM" id="SSF103473">
    <property type="entry name" value="MFS general substrate transporter"/>
    <property type="match status" value="1"/>
</dbReference>
<dbReference type="Pfam" id="PF07690">
    <property type="entry name" value="MFS_1"/>
    <property type="match status" value="1"/>
</dbReference>
<feature type="transmembrane region" description="Helical" evidence="5">
    <location>
        <begin position="332"/>
        <end position="352"/>
    </location>
</feature>
<feature type="transmembrane region" description="Helical" evidence="5">
    <location>
        <begin position="241"/>
        <end position="261"/>
    </location>
</feature>
<feature type="transmembrane region" description="Helical" evidence="5">
    <location>
        <begin position="41"/>
        <end position="63"/>
    </location>
</feature>
<feature type="transmembrane region" description="Helical" evidence="5">
    <location>
        <begin position="175"/>
        <end position="196"/>
    </location>
</feature>
<dbReference type="RefSeq" id="XP_046592596.1">
    <property type="nucleotide sequence ID" value="XM_046736640.1"/>
</dbReference>
<protein>
    <submittedName>
        <fullName evidence="7 8">Uncharacterized MFS-type transporter C09D4.1 isoform X2</fullName>
    </submittedName>
</protein>
<accession>A0ABM3FX45</accession>
<gene>
    <name evidence="7 8" type="primary">LOC107220633</name>
</gene>
<proteinExistence type="predicted"/>
<feature type="transmembrane region" description="Helical" evidence="5">
    <location>
        <begin position="12"/>
        <end position="35"/>
    </location>
</feature>
<comment type="subcellular location">
    <subcellularLocation>
        <location evidence="1">Membrane</location>
        <topology evidence="1">Multi-pass membrane protein</topology>
    </subcellularLocation>
</comment>
<evidence type="ECO:0000256" key="3">
    <source>
        <dbReference type="ARBA" id="ARBA00022989"/>
    </source>
</evidence>
<feature type="transmembrane region" description="Helical" evidence="5">
    <location>
        <begin position="267"/>
        <end position="292"/>
    </location>
</feature>
<evidence type="ECO:0000256" key="2">
    <source>
        <dbReference type="ARBA" id="ARBA00022692"/>
    </source>
</evidence>
<dbReference type="PANTHER" id="PTHR10924">
    <property type="entry name" value="MAJOR FACILITATOR SUPERFAMILY PROTEIN-RELATED"/>
    <property type="match status" value="1"/>
</dbReference>
<dbReference type="RefSeq" id="XP_046592597.1">
    <property type="nucleotide sequence ID" value="XM_046736641.1"/>
</dbReference>
<feature type="transmembrane region" description="Helical" evidence="5">
    <location>
        <begin position="75"/>
        <end position="95"/>
    </location>
</feature>
<keyword evidence="6" id="KW-1185">Reference proteome</keyword>
<evidence type="ECO:0000313" key="7">
    <source>
        <dbReference type="RefSeq" id="XP_046592596.1"/>
    </source>
</evidence>
<dbReference type="InterPro" id="IPR011701">
    <property type="entry name" value="MFS"/>
</dbReference>
<dbReference type="Proteomes" id="UP000829291">
    <property type="component" value="Chromosome 4"/>
</dbReference>
<organism evidence="6 7">
    <name type="scientific">Neodiprion lecontei</name>
    <name type="common">Redheaded pine sawfly</name>
    <dbReference type="NCBI Taxonomy" id="441921"/>
    <lineage>
        <taxon>Eukaryota</taxon>
        <taxon>Metazoa</taxon>
        <taxon>Ecdysozoa</taxon>
        <taxon>Arthropoda</taxon>
        <taxon>Hexapoda</taxon>
        <taxon>Insecta</taxon>
        <taxon>Pterygota</taxon>
        <taxon>Neoptera</taxon>
        <taxon>Endopterygota</taxon>
        <taxon>Hymenoptera</taxon>
        <taxon>Tenthredinoidea</taxon>
        <taxon>Diprionidae</taxon>
        <taxon>Diprioninae</taxon>
        <taxon>Neodiprion</taxon>
    </lineage>
</organism>
<keyword evidence="3 5" id="KW-1133">Transmembrane helix</keyword>
<evidence type="ECO:0000256" key="4">
    <source>
        <dbReference type="ARBA" id="ARBA00023136"/>
    </source>
</evidence>
<feature type="transmembrane region" description="Helical" evidence="5">
    <location>
        <begin position="216"/>
        <end position="234"/>
    </location>
</feature>
<evidence type="ECO:0000256" key="1">
    <source>
        <dbReference type="ARBA" id="ARBA00004141"/>
    </source>
</evidence>
<dbReference type="Gene3D" id="1.20.1250.20">
    <property type="entry name" value="MFS general substrate transporter like domains"/>
    <property type="match status" value="1"/>
</dbReference>
<dbReference type="InterPro" id="IPR036259">
    <property type="entry name" value="MFS_trans_sf"/>
</dbReference>
<dbReference type="PANTHER" id="PTHR10924:SF4">
    <property type="entry name" value="GH15861P"/>
    <property type="match status" value="1"/>
</dbReference>
<evidence type="ECO:0000313" key="6">
    <source>
        <dbReference type="Proteomes" id="UP000829291"/>
    </source>
</evidence>
<feature type="transmembrane region" description="Helical" evidence="5">
    <location>
        <begin position="115"/>
        <end position="136"/>
    </location>
</feature>
<name>A0ABM3FX45_NEOLC</name>
<sequence length="387" mass="42641">MVFPASYLIDRLGLHWTAIVGCAIITLGSWIKVFSASPDRFYVTFIGQAVISSAQVFVISVPGRLAANWFGPREISTATAIGLFGCQLALATNFLLPPNIVRNHEKLENIGNDLFVLYLTTAIFASLVTAAVVVFFRSDPPLPPSETRRLQKLHKTESTEGFLTLTRRLLTNRSYIALWHAFGVTIGVFNALSTLLNEMYLRRFKDGEVEVGQIGVIMTVLGMVGSIVAGVVLDKTHKFKLMISLVCALSWIGLMLVGIGLLVEYKWIIYLGAIVFGFFNGGYSTLGFEVCAEFTYPDPEGVTTAYLTVAHQSYGAAMILIFGKVMETCSDLWVHIGFGVIGFTGLVAHIFTKDLQRRQNAKEIACRNKVQLKEDPNPQGVDRTPRS</sequence>
<keyword evidence="2 5" id="KW-0812">Transmembrane</keyword>
<dbReference type="InterPro" id="IPR049680">
    <property type="entry name" value="FLVCR1-2_SLC49-like"/>
</dbReference>
<dbReference type="GeneID" id="107220633"/>